<dbReference type="Proteomes" id="UP000292478">
    <property type="component" value="Unassembled WGS sequence"/>
</dbReference>
<dbReference type="Proteomes" id="UP001221506">
    <property type="component" value="Chromosome"/>
</dbReference>
<dbReference type="EMBL" id="SHSP01000003">
    <property type="protein sequence ID" value="TCF33848.1"/>
    <property type="molecule type" value="Genomic_DNA"/>
</dbReference>
<dbReference type="EMBL" id="SHTN01000002">
    <property type="protein sequence ID" value="TCF85973.1"/>
    <property type="molecule type" value="Genomic_DNA"/>
</dbReference>
<feature type="transmembrane region" description="Helical" evidence="2">
    <location>
        <begin position="263"/>
        <end position="283"/>
    </location>
</feature>
<evidence type="ECO:0000313" key="13">
    <source>
        <dbReference type="EMBL" id="TCF95985.1"/>
    </source>
</evidence>
<dbReference type="Proteomes" id="UP000291501">
    <property type="component" value="Unassembled WGS sequence"/>
</dbReference>
<organism evidence="13 16">
    <name type="scientific">Bifidobacterium longum subsp. longum</name>
    <dbReference type="NCBI Taxonomy" id="1679"/>
    <lineage>
        <taxon>Bacteria</taxon>
        <taxon>Bacillati</taxon>
        <taxon>Actinomycetota</taxon>
        <taxon>Actinomycetes</taxon>
        <taxon>Bifidobacteriales</taxon>
        <taxon>Bifidobacteriaceae</taxon>
        <taxon>Bifidobacterium</taxon>
    </lineage>
</organism>
<reference evidence="14 26" key="3">
    <citation type="submission" date="2023-02" db="EMBL/GenBank/DDBJ databases">
        <authorList>
            <person name="Pan L."/>
        </authorList>
    </citation>
    <scope>NUCLEOTIDE SEQUENCE [LARGE SCALE GENOMIC DNA]</scope>
    <source>
        <strain evidence="14 26">F2</strain>
    </source>
</reference>
<evidence type="ECO:0000313" key="17">
    <source>
        <dbReference type="Proteomes" id="UP000291814"/>
    </source>
</evidence>
<dbReference type="EMBL" id="SHPO01000005">
    <property type="protein sequence ID" value="TCD79330.1"/>
    <property type="molecule type" value="Genomic_DNA"/>
</dbReference>
<reference evidence="15 16" key="1">
    <citation type="journal article" date="2018" name="Sci. Rep.">
        <title>Genomic diversity and distribution of Bifidobacterium longum subsp. longum across the human lifespan.</title>
        <authorList>
            <person name="Odamaki T."/>
            <person name="Bottacini F."/>
            <person name="Kato K."/>
            <person name="Mitsuyama E."/>
            <person name="Yoshida K."/>
            <person name="Horigome A."/>
            <person name="Xiao J.Z."/>
            <person name="van Sinderen D."/>
        </authorList>
    </citation>
    <scope>NUCLEOTIDE SEQUENCE [LARGE SCALE GENOMIC DNA]</scope>
    <source>
        <strain evidence="3 25">MCC10002</strain>
        <strain evidence="4 24">MCC10004</strain>
        <strain evidence="5 18">MCC10008</strain>
        <strain evidence="6 19">MCC10043</strain>
        <strain evidence="7 17">MCC10070</strain>
        <strain evidence="8 23">MCC10096</strain>
        <strain evidence="9 21">MCC10102</strain>
        <strain evidence="10 20">MCC10113</strain>
        <strain evidence="11 22">MCC10116</strain>
        <strain evidence="13 16">MCC10120</strain>
        <strain evidence="12 15">MCC10126</strain>
    </source>
</reference>
<dbReference type="PANTHER" id="PTHR37488">
    <property type="entry name" value="DUF1275 DOMAIN-CONTAINING PROTEIN"/>
    <property type="match status" value="1"/>
</dbReference>
<evidence type="ECO:0000313" key="24">
    <source>
        <dbReference type="Proteomes" id="UP000293475"/>
    </source>
</evidence>
<dbReference type="Proteomes" id="UP000292932">
    <property type="component" value="Unassembled WGS sequence"/>
</dbReference>
<gene>
    <name evidence="3" type="ORF">MCC10002_0201</name>
    <name evidence="4" type="ORF">MCC10004_0198</name>
    <name evidence="5" type="ORF">MCC10008_0006</name>
    <name evidence="6" type="ORF">MCC10043_0155</name>
    <name evidence="7" type="ORF">MCC10070_0104</name>
    <name evidence="8" type="ORF">MCC10096_0166</name>
    <name evidence="9" type="ORF">MCC10102_0186</name>
    <name evidence="10" type="ORF">MCC10113_0176</name>
    <name evidence="11" type="ORF">MCC10116_0152</name>
    <name evidence="13" type="ORF">MCC10120_0224</name>
    <name evidence="12" type="ORF">MCC10126_0219</name>
    <name evidence="14" type="ORF">PWA56_01110</name>
</gene>
<keyword evidence="2" id="KW-0812">Transmembrane</keyword>
<dbReference type="EMBL" id="CP118598">
    <property type="protein sequence ID" value="WDY40482.1"/>
    <property type="molecule type" value="Genomic_DNA"/>
</dbReference>
<dbReference type="Proteomes" id="UP000292787">
    <property type="component" value="Unassembled WGS sequence"/>
</dbReference>
<dbReference type="EMBL" id="SHSV01000002">
    <property type="protein sequence ID" value="TCF47920.1"/>
    <property type="molecule type" value="Genomic_DNA"/>
</dbReference>
<evidence type="ECO:0000313" key="16">
    <source>
        <dbReference type="Proteomes" id="UP000291713"/>
    </source>
</evidence>
<dbReference type="EMBL" id="SHTF01000002">
    <property type="protein sequence ID" value="TCF66378.1"/>
    <property type="molecule type" value="Genomic_DNA"/>
</dbReference>
<evidence type="ECO:0000313" key="23">
    <source>
        <dbReference type="Proteomes" id="UP000292932"/>
    </source>
</evidence>
<dbReference type="Proteomes" id="UP000292692">
    <property type="component" value="Unassembled WGS sequence"/>
</dbReference>
<reference evidence="13" key="2">
    <citation type="submission" date="2019-02" db="EMBL/GenBank/DDBJ databases">
        <authorList>
            <person name="Odamaki T."/>
        </authorList>
    </citation>
    <scope>NUCLEOTIDE SEQUENCE</scope>
    <source>
        <strain evidence="3">MCC10002</strain>
        <strain evidence="4">MCC10004</strain>
        <strain evidence="5">MCC10008</strain>
        <strain evidence="6">MCC10043</strain>
        <strain evidence="7">MCC10070</strain>
        <strain evidence="8">MCC10096</strain>
        <strain evidence="9">MCC10102</strain>
        <strain evidence="10">MCC10113</strain>
        <strain evidence="11">MCC10116</strain>
        <strain evidence="13">MCC10120</strain>
        <strain evidence="12">MCC10126</strain>
    </source>
</reference>
<keyword evidence="2" id="KW-0472">Membrane</keyword>
<dbReference type="PANTHER" id="PTHR37488:SF2">
    <property type="entry name" value="DUF1275 DOMAIN-CONTAINING PROTEIN"/>
    <property type="match status" value="1"/>
</dbReference>
<dbReference type="InterPro" id="IPR010699">
    <property type="entry name" value="DUF1275"/>
</dbReference>
<feature type="transmembrane region" description="Helical" evidence="2">
    <location>
        <begin position="65"/>
        <end position="85"/>
    </location>
</feature>
<dbReference type="Proteomes" id="UP000293475">
    <property type="component" value="Unassembled WGS sequence"/>
</dbReference>
<evidence type="ECO:0000313" key="26">
    <source>
        <dbReference type="Proteomes" id="UP001221506"/>
    </source>
</evidence>
<dbReference type="Proteomes" id="UP000293701">
    <property type="component" value="Unassembled WGS sequence"/>
</dbReference>
<dbReference type="Proteomes" id="UP000292260">
    <property type="component" value="Unassembled WGS sequence"/>
</dbReference>
<evidence type="ECO:0000313" key="15">
    <source>
        <dbReference type="Proteomes" id="UP000291501"/>
    </source>
</evidence>
<dbReference type="EMBL" id="SHQU01000005">
    <property type="protein sequence ID" value="TCE42366.1"/>
    <property type="molecule type" value="Genomic_DNA"/>
</dbReference>
<evidence type="ECO:0000313" key="3">
    <source>
        <dbReference type="EMBL" id="TCD75649.1"/>
    </source>
</evidence>
<dbReference type="EMBL" id="SHRR01000002">
    <property type="protein sequence ID" value="TCE88665.1"/>
    <property type="molecule type" value="Genomic_DNA"/>
</dbReference>
<evidence type="ECO:0000313" key="4">
    <source>
        <dbReference type="EMBL" id="TCD79330.1"/>
    </source>
</evidence>
<feature type="compositionally biased region" description="Polar residues" evidence="1">
    <location>
        <begin position="8"/>
        <end position="21"/>
    </location>
</feature>
<evidence type="ECO:0000313" key="18">
    <source>
        <dbReference type="Proteomes" id="UP000292241"/>
    </source>
</evidence>
<evidence type="ECO:0000313" key="11">
    <source>
        <dbReference type="EMBL" id="TCF66378.1"/>
    </source>
</evidence>
<evidence type="ECO:0000313" key="12">
    <source>
        <dbReference type="EMBL" id="TCF85973.1"/>
    </source>
</evidence>
<evidence type="ECO:0000313" key="19">
    <source>
        <dbReference type="Proteomes" id="UP000292260"/>
    </source>
</evidence>
<dbReference type="AlphaFoldDB" id="A0A0M0VKZ2"/>
<feature type="transmembrane region" description="Helical" evidence="2">
    <location>
        <begin position="125"/>
        <end position="146"/>
    </location>
</feature>
<keyword evidence="2" id="KW-1133">Transmembrane helix</keyword>
<evidence type="ECO:0000313" key="7">
    <source>
        <dbReference type="EMBL" id="TCE88665.1"/>
    </source>
</evidence>
<dbReference type="EMBL" id="SHPR01000001">
    <property type="protein sequence ID" value="TCD85615.1"/>
    <property type="molecule type" value="Genomic_DNA"/>
</dbReference>
<proteinExistence type="predicted"/>
<dbReference type="Proteomes" id="UP000291814">
    <property type="component" value="Unassembled WGS sequence"/>
</dbReference>
<feature type="transmembrane region" description="Helical" evidence="2">
    <location>
        <begin position="41"/>
        <end position="58"/>
    </location>
</feature>
<dbReference type="Pfam" id="PF06912">
    <property type="entry name" value="DUF1275"/>
    <property type="match status" value="1"/>
</dbReference>
<evidence type="ECO:0000313" key="21">
    <source>
        <dbReference type="Proteomes" id="UP000292692"/>
    </source>
</evidence>
<evidence type="ECO:0000313" key="8">
    <source>
        <dbReference type="EMBL" id="TCF33848.1"/>
    </source>
</evidence>
<name>A0A0M0VKZ2_BIFLL</name>
<evidence type="ECO:0000313" key="20">
    <source>
        <dbReference type="Proteomes" id="UP000292478"/>
    </source>
</evidence>
<feature type="transmembrane region" description="Helical" evidence="2">
    <location>
        <begin position="91"/>
        <end position="113"/>
    </location>
</feature>
<evidence type="ECO:0000313" key="9">
    <source>
        <dbReference type="EMBL" id="TCF47920.1"/>
    </source>
</evidence>
<feature type="transmembrane region" description="Helical" evidence="2">
    <location>
        <begin position="239"/>
        <end position="257"/>
    </location>
</feature>
<dbReference type="EMBL" id="SHTU01000004">
    <property type="protein sequence ID" value="TCF95985.1"/>
    <property type="molecule type" value="Genomic_DNA"/>
</dbReference>
<dbReference type="EMBL" id="SHPM01000005">
    <property type="protein sequence ID" value="TCD75649.1"/>
    <property type="molecule type" value="Genomic_DNA"/>
</dbReference>
<accession>A0A0M0VKZ2</accession>
<evidence type="ECO:0000313" key="5">
    <source>
        <dbReference type="EMBL" id="TCD85615.1"/>
    </source>
</evidence>
<evidence type="ECO:0000313" key="6">
    <source>
        <dbReference type="EMBL" id="TCE42366.1"/>
    </source>
</evidence>
<evidence type="ECO:0000313" key="14">
    <source>
        <dbReference type="EMBL" id="WDY40482.1"/>
    </source>
</evidence>
<evidence type="ECO:0000313" key="10">
    <source>
        <dbReference type="EMBL" id="TCF60243.1"/>
    </source>
</evidence>
<protein>
    <submittedName>
        <fullName evidence="14">YoaK family protein</fullName>
    </submittedName>
</protein>
<dbReference type="Proteomes" id="UP000291713">
    <property type="component" value="Unassembled WGS sequence"/>
</dbReference>
<dbReference type="Proteomes" id="UP000292241">
    <property type="component" value="Unassembled WGS sequence"/>
</dbReference>
<feature type="region of interest" description="Disordered" evidence="1">
    <location>
        <begin position="1"/>
        <end position="21"/>
    </location>
</feature>
<evidence type="ECO:0000256" key="2">
    <source>
        <dbReference type="SAM" id="Phobius"/>
    </source>
</evidence>
<dbReference type="EMBL" id="SHTC01000005">
    <property type="protein sequence ID" value="TCF60243.1"/>
    <property type="molecule type" value="Genomic_DNA"/>
</dbReference>
<sequence length="294" mass="31467">MCKAARQLLNTAKQQRKASPTMTSHLAEAGRTLIPRKDDRYGLLSPALVILTFVAGLVDALSYLALGHVFVANVTGNIVFLGFAFAHAQGFVWWTSALTLATFMIGAFIGGRIIHYFGANRARHLLVSTSIQLAFVAAALVGIYLLNQFAPEPSMGGTDASAIARTAQPSLNFPTARHIDLHIILLIVLLAPAMGIQNSTARKLSVPDLPTTVLTMTLTGIIADTSAHGHEQSKLGRRAIVMLALALGALTGATLQTRGHEDVILMVMIVCLIAVIVMMIPHVHSDARWVTGKH</sequence>
<evidence type="ECO:0000313" key="22">
    <source>
        <dbReference type="Proteomes" id="UP000292787"/>
    </source>
</evidence>
<evidence type="ECO:0000256" key="1">
    <source>
        <dbReference type="SAM" id="MobiDB-lite"/>
    </source>
</evidence>
<evidence type="ECO:0000313" key="25">
    <source>
        <dbReference type="Proteomes" id="UP000293701"/>
    </source>
</evidence>